<dbReference type="Pfam" id="PF12833">
    <property type="entry name" value="HTH_18"/>
    <property type="match status" value="1"/>
</dbReference>
<dbReference type="Gene3D" id="1.10.10.60">
    <property type="entry name" value="Homeodomain-like"/>
    <property type="match status" value="2"/>
</dbReference>
<keyword evidence="2" id="KW-0238">DNA-binding</keyword>
<evidence type="ECO:0000259" key="5">
    <source>
        <dbReference type="PROSITE" id="PS01124"/>
    </source>
</evidence>
<dbReference type="AlphaFoldDB" id="A0A940SX14"/>
<dbReference type="SMART" id="SM00342">
    <property type="entry name" value="HTH_ARAC"/>
    <property type="match status" value="1"/>
</dbReference>
<evidence type="ECO:0000256" key="1">
    <source>
        <dbReference type="ARBA" id="ARBA00023015"/>
    </source>
</evidence>
<evidence type="ECO:0000256" key="2">
    <source>
        <dbReference type="ARBA" id="ARBA00023125"/>
    </source>
</evidence>
<accession>A0A940SX14</accession>
<protein>
    <submittedName>
        <fullName evidence="7">Response regulator</fullName>
    </submittedName>
</protein>
<dbReference type="CDD" id="cd17536">
    <property type="entry name" value="REC_YesN-like"/>
    <property type="match status" value="1"/>
</dbReference>
<feature type="domain" description="HTH araC/xylS-type" evidence="5">
    <location>
        <begin position="409"/>
        <end position="507"/>
    </location>
</feature>
<dbReference type="InterPro" id="IPR001789">
    <property type="entry name" value="Sig_transdc_resp-reg_receiver"/>
</dbReference>
<dbReference type="Gene3D" id="3.40.50.2300">
    <property type="match status" value="1"/>
</dbReference>
<dbReference type="EMBL" id="JAEEGA010000008">
    <property type="protein sequence ID" value="MBP1041908.1"/>
    <property type="molecule type" value="Genomic_DNA"/>
</dbReference>
<dbReference type="PANTHER" id="PTHR43280:SF2">
    <property type="entry name" value="HTH-TYPE TRANSCRIPTIONAL REGULATOR EXSA"/>
    <property type="match status" value="1"/>
</dbReference>
<dbReference type="PROSITE" id="PS01124">
    <property type="entry name" value="HTH_ARAC_FAMILY_2"/>
    <property type="match status" value="1"/>
</dbReference>
<evidence type="ECO:0000313" key="8">
    <source>
        <dbReference type="Proteomes" id="UP000674938"/>
    </source>
</evidence>
<evidence type="ECO:0000256" key="4">
    <source>
        <dbReference type="PROSITE-ProRule" id="PRU00169"/>
    </source>
</evidence>
<sequence length="513" mass="60112">MKLLLIDDEPLLIKSMLLIDWRTHGFSQVFTANKASVALDIVQNNEIDLLISDIKMPGLTGLDLYEQILIHFPNMLCIYISGYEKFSYAKQAVKLHAVDFLTKPVKDDELLAAVGRATELIQQREDSPEDQFAERKIINRFLNGKLSTDEIEKIAFFKEGATYSEFQLIAIEYSETDISLENLIRSVSQLIKKSSQKYLEAYFIYNKKNCLYYVIKKKNKVKKSLWHLSLDNIRLIIHQTLFLTVRVYYSAEKLSLAQLVQHLRFMRDQLYNMPLSQKSVIEVSPQITEDSFSFSIQELHKKPSFQQLFEIENFEEIYKKLTLIEVEVSKNTSDSHALQDELLFTFINSFYYLISIKNSTIIKNMRDSLIRLNLERSYSSFSELIIFLRTMTQEFQEESQKLNSFSLIDRINHLIYKNTEKNITVSWIAEALNYHPAYISKIYKEKTGHNLKDIIFQEKMQYATRLLRNPELRIYEIAELVGFANISYFSAQFKNTIGMTPLDYRNSIRSQLI</sequence>
<dbReference type="InterPro" id="IPR020449">
    <property type="entry name" value="Tscrpt_reg_AraC-type_HTH"/>
</dbReference>
<proteinExistence type="predicted"/>
<dbReference type="RefSeq" id="WP_209528592.1">
    <property type="nucleotide sequence ID" value="NZ_JAEEGA010000008.1"/>
</dbReference>
<feature type="domain" description="Response regulatory" evidence="6">
    <location>
        <begin position="2"/>
        <end position="118"/>
    </location>
</feature>
<dbReference type="InterPro" id="IPR018060">
    <property type="entry name" value="HTH_AraC"/>
</dbReference>
<dbReference type="PROSITE" id="PS00041">
    <property type="entry name" value="HTH_ARAC_FAMILY_1"/>
    <property type="match status" value="1"/>
</dbReference>
<dbReference type="GO" id="GO:0003700">
    <property type="term" value="F:DNA-binding transcription factor activity"/>
    <property type="evidence" value="ECO:0007669"/>
    <property type="project" value="InterPro"/>
</dbReference>
<keyword evidence="3" id="KW-0804">Transcription</keyword>
<dbReference type="SMART" id="SM00448">
    <property type="entry name" value="REC"/>
    <property type="match status" value="1"/>
</dbReference>
<dbReference type="PRINTS" id="PR00032">
    <property type="entry name" value="HTHARAC"/>
</dbReference>
<keyword evidence="8" id="KW-1185">Reference proteome</keyword>
<dbReference type="PROSITE" id="PS50110">
    <property type="entry name" value="RESPONSE_REGULATORY"/>
    <property type="match status" value="1"/>
</dbReference>
<evidence type="ECO:0000259" key="6">
    <source>
        <dbReference type="PROSITE" id="PS50110"/>
    </source>
</evidence>
<evidence type="ECO:0000256" key="3">
    <source>
        <dbReference type="ARBA" id="ARBA00023163"/>
    </source>
</evidence>
<name>A0A940SX14_9ENTE</name>
<dbReference type="GO" id="GO:0000160">
    <property type="term" value="P:phosphorelay signal transduction system"/>
    <property type="evidence" value="ECO:0007669"/>
    <property type="project" value="InterPro"/>
</dbReference>
<dbReference type="InterPro" id="IPR009057">
    <property type="entry name" value="Homeodomain-like_sf"/>
</dbReference>
<keyword evidence="1" id="KW-0805">Transcription regulation</keyword>
<reference evidence="7" key="1">
    <citation type="submission" date="2020-12" db="EMBL/GenBank/DDBJ databases">
        <title>Vagococcus allomyrinae sp. nov. and Enterococcus lavae sp. nov., isolated from the larvae of Allomyrina dichotoma.</title>
        <authorList>
            <person name="Lee S.D."/>
        </authorList>
    </citation>
    <scope>NUCLEOTIDE SEQUENCE</scope>
    <source>
        <strain evidence="7">BWB3-3</strain>
    </source>
</reference>
<comment type="caution">
    <text evidence="7">The sequence shown here is derived from an EMBL/GenBank/DDBJ whole genome shotgun (WGS) entry which is preliminary data.</text>
</comment>
<dbReference type="GO" id="GO:0043565">
    <property type="term" value="F:sequence-specific DNA binding"/>
    <property type="evidence" value="ECO:0007669"/>
    <property type="project" value="InterPro"/>
</dbReference>
<evidence type="ECO:0000313" key="7">
    <source>
        <dbReference type="EMBL" id="MBP1041908.1"/>
    </source>
</evidence>
<dbReference type="SUPFAM" id="SSF52172">
    <property type="entry name" value="CheY-like"/>
    <property type="match status" value="1"/>
</dbReference>
<gene>
    <name evidence="7" type="ORF">I6N95_12885</name>
</gene>
<dbReference type="Proteomes" id="UP000674938">
    <property type="component" value="Unassembled WGS sequence"/>
</dbReference>
<dbReference type="SUPFAM" id="SSF46689">
    <property type="entry name" value="Homeodomain-like"/>
    <property type="match status" value="1"/>
</dbReference>
<keyword evidence="4" id="KW-0597">Phosphoprotein</keyword>
<dbReference type="InterPro" id="IPR018062">
    <property type="entry name" value="HTH_AraC-typ_CS"/>
</dbReference>
<dbReference type="InterPro" id="IPR011006">
    <property type="entry name" value="CheY-like_superfamily"/>
</dbReference>
<feature type="modified residue" description="4-aspartylphosphate" evidence="4">
    <location>
        <position position="53"/>
    </location>
</feature>
<organism evidence="7 8">
    <name type="scientific">Vagococcus allomyrinae</name>
    <dbReference type="NCBI Taxonomy" id="2794353"/>
    <lineage>
        <taxon>Bacteria</taxon>
        <taxon>Bacillati</taxon>
        <taxon>Bacillota</taxon>
        <taxon>Bacilli</taxon>
        <taxon>Lactobacillales</taxon>
        <taxon>Enterococcaceae</taxon>
        <taxon>Vagococcus</taxon>
    </lineage>
</organism>
<dbReference type="PANTHER" id="PTHR43280">
    <property type="entry name" value="ARAC-FAMILY TRANSCRIPTIONAL REGULATOR"/>
    <property type="match status" value="1"/>
</dbReference>
<dbReference type="Pfam" id="PF00072">
    <property type="entry name" value="Response_reg"/>
    <property type="match status" value="1"/>
</dbReference>